<evidence type="ECO:0000256" key="2">
    <source>
        <dbReference type="ARBA" id="ARBA00007069"/>
    </source>
</evidence>
<dbReference type="AlphaFoldDB" id="A0A523BH93"/>
<feature type="transmembrane region" description="Helical" evidence="9">
    <location>
        <begin position="20"/>
        <end position="40"/>
    </location>
</feature>
<proteinExistence type="inferred from homology"/>
<feature type="transmembrane region" description="Helical" evidence="9">
    <location>
        <begin position="72"/>
        <end position="97"/>
    </location>
</feature>
<evidence type="ECO:0000256" key="7">
    <source>
        <dbReference type="ARBA" id="ARBA00022989"/>
    </source>
</evidence>
<evidence type="ECO:0000256" key="8">
    <source>
        <dbReference type="ARBA" id="ARBA00023136"/>
    </source>
</evidence>
<gene>
    <name evidence="12" type="primary">pstA</name>
    <name evidence="12" type="ORF">DSO09_00880</name>
    <name evidence="11" type="ORF">EF809_01465</name>
</gene>
<comment type="caution">
    <text evidence="12">The sequence shown here is derived from an EMBL/GenBank/DDBJ whole genome shotgun (WGS) entry which is preliminary data.</text>
</comment>
<dbReference type="GO" id="GO:0005886">
    <property type="term" value="C:plasma membrane"/>
    <property type="evidence" value="ECO:0007669"/>
    <property type="project" value="UniProtKB-SubCell"/>
</dbReference>
<reference evidence="12 14" key="1">
    <citation type="journal article" date="2019" name="Nat. Microbiol.">
        <title>Expanding anaerobic alkane metabolism in the domain of Archaea.</title>
        <authorList>
            <person name="Wang Y."/>
            <person name="Wegener G."/>
            <person name="Hou J."/>
            <person name="Wang F."/>
            <person name="Xiao X."/>
        </authorList>
    </citation>
    <scope>NUCLEOTIDE SEQUENCE [LARGE SCALE GENOMIC DNA]</scope>
    <source>
        <strain evidence="12">WYZ-LMO11</strain>
    </source>
</reference>
<evidence type="ECO:0000256" key="9">
    <source>
        <dbReference type="RuleBase" id="RU363043"/>
    </source>
</evidence>
<dbReference type="PANTHER" id="PTHR42922">
    <property type="entry name" value="PHOSPHATE TRANSPORT SYSTEM PERMEASE PROTEIN PSTA"/>
    <property type="match status" value="1"/>
</dbReference>
<dbReference type="Pfam" id="PF00528">
    <property type="entry name" value="BPD_transp_1"/>
    <property type="match status" value="1"/>
</dbReference>
<keyword evidence="5" id="KW-0592">Phosphate transport</keyword>
<evidence type="ECO:0000256" key="4">
    <source>
        <dbReference type="ARBA" id="ARBA00022475"/>
    </source>
</evidence>
<accession>A0A523BH93</accession>
<dbReference type="GO" id="GO:0035435">
    <property type="term" value="P:phosphate ion transmembrane transport"/>
    <property type="evidence" value="ECO:0007669"/>
    <property type="project" value="InterPro"/>
</dbReference>
<dbReference type="Gene3D" id="1.10.3720.10">
    <property type="entry name" value="MetI-like"/>
    <property type="match status" value="1"/>
</dbReference>
<evidence type="ECO:0000313" key="14">
    <source>
        <dbReference type="Proteomes" id="UP000317265"/>
    </source>
</evidence>
<dbReference type="GO" id="GO:0005315">
    <property type="term" value="F:phosphate transmembrane transporter activity"/>
    <property type="evidence" value="ECO:0007669"/>
    <property type="project" value="InterPro"/>
</dbReference>
<name>A0A523BH93_9CREN</name>
<evidence type="ECO:0000313" key="11">
    <source>
        <dbReference type="EMBL" id="RZN57089.1"/>
    </source>
</evidence>
<reference evidence="11 13" key="2">
    <citation type="journal article" date="2019" name="Nat. Microbiol.">
        <title>Wide diversity of methane and short-chain alkane metabolisms in uncultured archaea.</title>
        <authorList>
            <person name="Borrel G."/>
            <person name="Adam P.S."/>
            <person name="McKay L.J."/>
            <person name="Chen L.X."/>
            <person name="Sierra-Garcia I.N."/>
            <person name="Sieber C.M."/>
            <person name="Letourneur Q."/>
            <person name="Ghozlane A."/>
            <person name="Andersen G.L."/>
            <person name="Li W.J."/>
            <person name="Hallam S.J."/>
            <person name="Muyzer G."/>
            <person name="de Oliveira V.M."/>
            <person name="Inskeep W.P."/>
            <person name="Banfield J.F."/>
            <person name="Gribaldo S."/>
        </authorList>
    </citation>
    <scope>NUCLEOTIDE SEQUENCE [LARGE SCALE GENOMIC DNA]</scope>
    <source>
        <strain evidence="11">Verst-YHS</strain>
    </source>
</reference>
<dbReference type="Proteomes" id="UP000317265">
    <property type="component" value="Unassembled WGS sequence"/>
</dbReference>
<dbReference type="CDD" id="cd06261">
    <property type="entry name" value="TM_PBP2"/>
    <property type="match status" value="1"/>
</dbReference>
<keyword evidence="4 9" id="KW-1003">Cell membrane</keyword>
<organism evidence="12 14">
    <name type="scientific">Thermoproteota archaeon</name>
    <dbReference type="NCBI Taxonomy" id="2056631"/>
    <lineage>
        <taxon>Archaea</taxon>
        <taxon>Thermoproteota</taxon>
    </lineage>
</organism>
<keyword evidence="3" id="KW-0813">Transport</keyword>
<dbReference type="PROSITE" id="PS50928">
    <property type="entry name" value="ABC_TM1"/>
    <property type="match status" value="1"/>
</dbReference>
<evidence type="ECO:0000256" key="1">
    <source>
        <dbReference type="ARBA" id="ARBA00004651"/>
    </source>
</evidence>
<keyword evidence="7 9" id="KW-1133">Transmembrane helix</keyword>
<evidence type="ECO:0000259" key="10">
    <source>
        <dbReference type="PROSITE" id="PS50928"/>
    </source>
</evidence>
<evidence type="ECO:0000256" key="3">
    <source>
        <dbReference type="ARBA" id="ARBA00022448"/>
    </source>
</evidence>
<evidence type="ECO:0000313" key="13">
    <source>
        <dbReference type="Proteomes" id="UP000316080"/>
    </source>
</evidence>
<dbReference type="EMBL" id="QNVI01000011">
    <property type="protein sequence ID" value="TDA40296.1"/>
    <property type="molecule type" value="Genomic_DNA"/>
</dbReference>
<feature type="transmembrane region" description="Helical" evidence="9">
    <location>
        <begin position="118"/>
        <end position="151"/>
    </location>
</feature>
<dbReference type="InterPro" id="IPR000515">
    <property type="entry name" value="MetI-like"/>
</dbReference>
<comment type="similarity">
    <text evidence="2 9">Belongs to the binding-protein-dependent transport system permease family. CysTW subfamily.</text>
</comment>
<feature type="transmembrane region" description="Helical" evidence="9">
    <location>
        <begin position="247"/>
        <end position="269"/>
    </location>
</feature>
<evidence type="ECO:0000313" key="12">
    <source>
        <dbReference type="EMBL" id="TDA40296.1"/>
    </source>
</evidence>
<dbReference type="InterPro" id="IPR005672">
    <property type="entry name" value="Phosphate_PstA"/>
</dbReference>
<evidence type="ECO:0000256" key="6">
    <source>
        <dbReference type="ARBA" id="ARBA00022692"/>
    </source>
</evidence>
<dbReference type="PANTHER" id="PTHR42922:SF1">
    <property type="entry name" value="PHOSPHATE TRANSPORT SYSTEM PERMEASE PROTEIN PSTA"/>
    <property type="match status" value="1"/>
</dbReference>
<dbReference type="EMBL" id="RXIH01000012">
    <property type="protein sequence ID" value="RZN57089.1"/>
    <property type="molecule type" value="Genomic_DNA"/>
</dbReference>
<protein>
    <recommendedName>
        <fullName evidence="9">Phosphate transport system permease protein PstA</fullName>
    </recommendedName>
</protein>
<dbReference type="InterPro" id="IPR035906">
    <property type="entry name" value="MetI-like_sf"/>
</dbReference>
<evidence type="ECO:0000256" key="5">
    <source>
        <dbReference type="ARBA" id="ARBA00022592"/>
    </source>
</evidence>
<comment type="subcellular location">
    <subcellularLocation>
        <location evidence="1 9">Cell membrane</location>
        <topology evidence="1 9">Multi-pass membrane protein</topology>
    </subcellularLocation>
</comment>
<keyword evidence="8 9" id="KW-0472">Membrane</keyword>
<sequence length="277" mass="30348">MNELYNKFRSLKDKIMHILVYLALIIALIPLFSILFEVFIRGISAINLDFFIKPTPAVGEIGGIANAIQGTLITIGLASVIGVPIGIITGIFLSEYSENKLSTIIRLFNELLNGMPSIVIGLFAYVLIATVVGFSVIAASFALALIMIPIVSITTEEALKLVPASIREAAIALGMSRWKTVIFVALRTTKKTIITGILQAIARIAGESAPILVTMGYWKWWFAGLDRPVANLALDIFLFAKSPFENWIVLAWGSALILIIIILSINIVARIIMKERY</sequence>
<dbReference type="InterPro" id="IPR051408">
    <property type="entry name" value="Phosphate_transprt_permease"/>
</dbReference>
<feature type="domain" description="ABC transmembrane type-1" evidence="10">
    <location>
        <begin position="68"/>
        <end position="269"/>
    </location>
</feature>
<keyword evidence="6 9" id="KW-0812">Transmembrane</keyword>
<dbReference type="NCBIfam" id="TIGR00974">
    <property type="entry name" value="3a0107s02c"/>
    <property type="match status" value="1"/>
</dbReference>
<dbReference type="Proteomes" id="UP000316080">
    <property type="component" value="Unassembled WGS sequence"/>
</dbReference>
<dbReference type="SUPFAM" id="SSF161098">
    <property type="entry name" value="MetI-like"/>
    <property type="match status" value="1"/>
</dbReference>
<comment type="caution">
    <text evidence="9">Lacks conserved residue(s) required for the propagation of feature annotation.</text>
</comment>